<accession>A0A068QN69</accession>
<reference evidence="1 2" key="1">
    <citation type="submission" date="2013-07" db="EMBL/GenBank/DDBJ databases">
        <authorList>
            <person name="Genoscope - CEA"/>
        </authorList>
    </citation>
    <scope>NUCLEOTIDE SEQUENCE [LARGE SCALE GENOMIC DNA]</scope>
    <source>
        <strain evidence="2">FRM16 / DSM 17909</strain>
    </source>
</reference>
<sequence>MNCITILTIKSEIRSAIAYESLDSLAKLPAHKCSTCKTKVKHSP</sequence>
<dbReference type="Proteomes" id="UP000032721">
    <property type="component" value="Chromosome"/>
</dbReference>
<dbReference type="KEGG" id="xdo:XDD1_0451"/>
<gene>
    <name evidence="1" type="ORF">XDD1_0451</name>
</gene>
<dbReference type="HOGENOM" id="CLU_3224044_0_0_6"/>
<dbReference type="EMBL" id="FO704550">
    <property type="protein sequence ID" value="CDG16154.1"/>
    <property type="molecule type" value="Genomic_DNA"/>
</dbReference>
<organism evidence="1 2">
    <name type="scientific">Xenorhabdus doucetiae</name>
    <dbReference type="NCBI Taxonomy" id="351671"/>
    <lineage>
        <taxon>Bacteria</taxon>
        <taxon>Pseudomonadati</taxon>
        <taxon>Pseudomonadota</taxon>
        <taxon>Gammaproteobacteria</taxon>
        <taxon>Enterobacterales</taxon>
        <taxon>Morganellaceae</taxon>
        <taxon>Xenorhabdus</taxon>
    </lineage>
</organism>
<name>A0A068QN69_9GAMM</name>
<dbReference type="STRING" id="351671.XDD1_0451"/>
<dbReference type="AlphaFoldDB" id="A0A068QN69"/>
<evidence type="ECO:0000313" key="2">
    <source>
        <dbReference type="Proteomes" id="UP000032721"/>
    </source>
</evidence>
<evidence type="ECO:0000313" key="1">
    <source>
        <dbReference type="EMBL" id="CDG16154.1"/>
    </source>
</evidence>
<proteinExistence type="predicted"/>
<protein>
    <submittedName>
        <fullName evidence="1">Uncharacterized protein</fullName>
    </submittedName>
</protein>